<dbReference type="Pfam" id="PF01345">
    <property type="entry name" value="DUF11"/>
    <property type="match status" value="2"/>
</dbReference>
<evidence type="ECO:0000259" key="2">
    <source>
        <dbReference type="Pfam" id="PF01345"/>
    </source>
</evidence>
<evidence type="ECO:0000313" key="4">
    <source>
        <dbReference type="Proteomes" id="UP001165079"/>
    </source>
</evidence>
<comment type="similarity">
    <text evidence="1">Belongs to the TolB family.</text>
</comment>
<dbReference type="PANTHER" id="PTHR36842:SF2">
    <property type="entry name" value="SLR0505 PROTEIN"/>
    <property type="match status" value="1"/>
</dbReference>
<organism evidence="3 4">
    <name type="scientific">Actinorhabdospora filicis</name>
    <dbReference type="NCBI Taxonomy" id="1785913"/>
    <lineage>
        <taxon>Bacteria</taxon>
        <taxon>Bacillati</taxon>
        <taxon>Actinomycetota</taxon>
        <taxon>Actinomycetes</taxon>
        <taxon>Micromonosporales</taxon>
        <taxon>Micromonosporaceae</taxon>
        <taxon>Actinorhabdospora</taxon>
    </lineage>
</organism>
<dbReference type="PANTHER" id="PTHR36842">
    <property type="entry name" value="PROTEIN TOLB HOMOLOG"/>
    <property type="match status" value="1"/>
</dbReference>
<dbReference type="RefSeq" id="WP_285665500.1">
    <property type="nucleotide sequence ID" value="NZ_BSTX01000004.1"/>
</dbReference>
<dbReference type="InterPro" id="IPR011659">
    <property type="entry name" value="WD40"/>
</dbReference>
<dbReference type="SUPFAM" id="SSF82171">
    <property type="entry name" value="DPP6 N-terminal domain-like"/>
    <property type="match status" value="2"/>
</dbReference>
<name>A0A9W6SQW7_9ACTN</name>
<gene>
    <name evidence="3" type="ORF">Afil01_51470</name>
</gene>
<dbReference type="EMBL" id="BSTX01000004">
    <property type="protein sequence ID" value="GLZ80340.1"/>
    <property type="molecule type" value="Genomic_DNA"/>
</dbReference>
<proteinExistence type="inferred from homology"/>
<comment type="caution">
    <text evidence="3">The sequence shown here is derived from an EMBL/GenBank/DDBJ whole genome shotgun (WGS) entry which is preliminary data.</text>
</comment>
<dbReference type="InterPro" id="IPR011042">
    <property type="entry name" value="6-blade_b-propeller_TolB-like"/>
</dbReference>
<dbReference type="Gene3D" id="2.120.10.30">
    <property type="entry name" value="TolB, C-terminal domain"/>
    <property type="match status" value="3"/>
</dbReference>
<feature type="domain" description="DUF11" evidence="2">
    <location>
        <begin position="780"/>
        <end position="894"/>
    </location>
</feature>
<keyword evidence="4" id="KW-1185">Reference proteome</keyword>
<dbReference type="Proteomes" id="UP001165079">
    <property type="component" value="Unassembled WGS sequence"/>
</dbReference>
<dbReference type="Pfam" id="PF07676">
    <property type="entry name" value="PD40"/>
    <property type="match status" value="4"/>
</dbReference>
<evidence type="ECO:0000256" key="1">
    <source>
        <dbReference type="ARBA" id="ARBA00009820"/>
    </source>
</evidence>
<protein>
    <recommendedName>
        <fullName evidence="2">DUF11 domain-containing protein</fullName>
    </recommendedName>
</protein>
<dbReference type="InterPro" id="IPR001434">
    <property type="entry name" value="OmcB-like_DUF11"/>
</dbReference>
<dbReference type="AlphaFoldDB" id="A0A9W6SQW7"/>
<sequence length="999" mass="106432">MRVRLDVATTVALTTALALIIVPGVVAEPPPQPYDARPVAFDPPTPGRLAYSSVDNNFTYLAKRNGSSTASFLPADTSPPVDTSNADSHGGLITWIHRPTEWGPAELWVWDRVAAPRKVLTETGTQKIDDPALSQDGRFIAFDRLDAPGGKRDIWSVNVDGTGLRNVTNTATIDESWPTWSPDGLSLAFTRDDPAPGTQIWKIQLSSSVLTRLTSGPYFDGQPAWGQWSGSIAFTAKNRWQRTLASGTVVQTTEIAYINEGDSTVYRMMYPTWQKDSYEAEWAVDVAGQETGLLFTAPGAQTTTANTSVFYYKMDAEIPTVTAVSDNPKENERRPFSGQQIGNAFTTETVGVETSVLHTVRTDVTDDRQFSPRWDAKEDGPSYSPDGHKLAYSRGGKYKADIVITNLDNNTETLVPGPRPAWNETYVDPSWSPDGKYLAYAREFLYAEDLENDEVPVRVSTIAVVELATGNRTELPVTSDPYSYTFYGEPTWSPGNGALAFVADYVLRQWPGEGPILTAAPPTTARAHYPRNDNDLMSSVFPFNTGTPPTVLTDDSACGEGGCRDLGPAWSPTNPNQIAFSRNGVLQYVDPVTHAVTSVGGTAVQGQDPAWSPDGLRLAYQGSGAGANYLYTIPAVGGAQVQVVGAGDYPTQPSWQNIADFQILATADNPTIEFNRTTTVRFVVRNLGTGTAVPTVKLTFPAGLAPQSFSSDGGGVCETVTFTCTRPAMASQGEWNIAVVVKGIQPGAQPVTGVVSSPMVDTNTANNSATTTVTVLSPPDIAVTSTVSPSPGHVGGSPVAIRFTITNGSPVKAYGVSFDVDFPVSQPAPLISDPAPCAPNLPPCNLGDLAAGASITITYYVGTTAAASYDVIGVIHVVEGTDPNPVNDVSTAHVSIVQPIINLNPTLSRPGRVTTVTGKDFPAGSTVTFRWSSGNSAFESVQVKQDGTFTTGILVFNRERAGKPDLLANHGGGPLFGPVKTPFQVVPGVQGPPDFVGRH</sequence>
<evidence type="ECO:0000313" key="3">
    <source>
        <dbReference type="EMBL" id="GLZ80340.1"/>
    </source>
</evidence>
<feature type="domain" description="DUF11" evidence="2">
    <location>
        <begin position="660"/>
        <end position="773"/>
    </location>
</feature>
<accession>A0A9W6SQW7</accession>
<reference evidence="3" key="1">
    <citation type="submission" date="2023-03" db="EMBL/GenBank/DDBJ databases">
        <title>Actinorhabdospora filicis NBRC 111898.</title>
        <authorList>
            <person name="Ichikawa N."/>
            <person name="Sato H."/>
            <person name="Tonouchi N."/>
        </authorList>
    </citation>
    <scope>NUCLEOTIDE SEQUENCE</scope>
    <source>
        <strain evidence="3">NBRC 111898</strain>
    </source>
</reference>